<dbReference type="Gene3D" id="1.10.150.130">
    <property type="match status" value="1"/>
</dbReference>
<dbReference type="Gene3D" id="1.10.443.10">
    <property type="entry name" value="Intergrase catalytic core"/>
    <property type="match status" value="1"/>
</dbReference>
<dbReference type="InterPro" id="IPR011010">
    <property type="entry name" value="DNA_brk_join_enz"/>
</dbReference>
<feature type="region of interest" description="Disordered" evidence="3">
    <location>
        <begin position="385"/>
        <end position="409"/>
    </location>
</feature>
<sequence>MVESGSGVVGSVGPGVRPRDIQRFLRPANLAAEFRCWLPASGCAADTVGPYASHAASWLGWCDRRRIDPLHPHLLDLQQWVNTHPVRVEGQRKPPSAATRANRRKAVVKLYAWIRSWCPAADGEVRNAARLVHTPGDPGRRPRARTLTPREIADFLGAAEQMGPAVGAVGHLLTDMGPRGCEMVRLWWRDWLPGNWPYPVLRTSGRGELAPADRPLAAACIGPVEEYRDWLAWVAPRLPVGPRARMLMLPARPHSTPTPLTSRRLQRLVDRIAAEAGLEDIEPHDLRAGWIRHGLSVYSLAEVSGAIGHQTLSATTRYAPSGTVKSSPYAPRVRAEAATVADGVVMLRRLETAGEPPTELEALRAENIHLRAALGLAPGAPLPADWRRAPYGGDDAPRPSLPVSAPGAA</sequence>
<keyword evidence="2" id="KW-0233">DNA recombination</keyword>
<dbReference type="GO" id="GO:0006310">
    <property type="term" value="P:DNA recombination"/>
    <property type="evidence" value="ECO:0007669"/>
    <property type="project" value="UniProtKB-KW"/>
</dbReference>
<reference evidence="4 5" key="1">
    <citation type="submission" date="2017-08" db="EMBL/GenBank/DDBJ databases">
        <title>Genome sequence of Streptomyces albireticuli NRRL B-1670.</title>
        <authorList>
            <person name="Graham D.E."/>
            <person name="Mahan K.M."/>
            <person name="Klingeman D.M."/>
            <person name="Hettich R.L."/>
            <person name="Parry R.J."/>
            <person name="Spain J.C."/>
        </authorList>
    </citation>
    <scope>NUCLEOTIDE SEQUENCE [LARGE SCALE GENOMIC DNA]</scope>
    <source>
        <strain evidence="4 5">NRRL B-1670</strain>
    </source>
</reference>
<evidence type="ECO:0008006" key="6">
    <source>
        <dbReference type="Google" id="ProtNLM"/>
    </source>
</evidence>
<dbReference type="RefSeq" id="WP_095584135.1">
    <property type="nucleotide sequence ID" value="NZ_JAJQQQ010000026.1"/>
</dbReference>
<evidence type="ECO:0000313" key="5">
    <source>
        <dbReference type="Proteomes" id="UP000218944"/>
    </source>
</evidence>
<evidence type="ECO:0000256" key="2">
    <source>
        <dbReference type="ARBA" id="ARBA00023172"/>
    </source>
</evidence>
<dbReference type="SUPFAM" id="SSF56349">
    <property type="entry name" value="DNA breaking-rejoining enzymes"/>
    <property type="match status" value="1"/>
</dbReference>
<dbReference type="GO" id="GO:0015074">
    <property type="term" value="P:DNA integration"/>
    <property type="evidence" value="ECO:0007669"/>
    <property type="project" value="InterPro"/>
</dbReference>
<name>A0A2A2D1K0_9ACTN</name>
<keyword evidence="5" id="KW-1185">Reference proteome</keyword>
<comment type="caution">
    <text evidence="4">The sequence shown here is derived from an EMBL/GenBank/DDBJ whole genome shotgun (WGS) entry which is preliminary data.</text>
</comment>
<dbReference type="Proteomes" id="UP000218944">
    <property type="component" value="Unassembled WGS sequence"/>
</dbReference>
<dbReference type="InterPro" id="IPR010998">
    <property type="entry name" value="Integrase_recombinase_N"/>
</dbReference>
<proteinExistence type="predicted"/>
<keyword evidence="1" id="KW-0238">DNA-binding</keyword>
<dbReference type="EMBL" id="NSJV01000569">
    <property type="protein sequence ID" value="PAU45296.1"/>
    <property type="molecule type" value="Genomic_DNA"/>
</dbReference>
<evidence type="ECO:0000256" key="3">
    <source>
        <dbReference type="SAM" id="MobiDB-lite"/>
    </source>
</evidence>
<accession>A0A2A2D1K0</accession>
<dbReference type="InterPro" id="IPR013762">
    <property type="entry name" value="Integrase-like_cat_sf"/>
</dbReference>
<protein>
    <recommendedName>
        <fullName evidence="6">Integrase</fullName>
    </recommendedName>
</protein>
<gene>
    <name evidence="4" type="ORF">CK936_30245</name>
</gene>
<evidence type="ECO:0000256" key="1">
    <source>
        <dbReference type="ARBA" id="ARBA00023125"/>
    </source>
</evidence>
<dbReference type="AlphaFoldDB" id="A0A2A2D1K0"/>
<evidence type="ECO:0000313" key="4">
    <source>
        <dbReference type="EMBL" id="PAU45296.1"/>
    </source>
</evidence>
<dbReference type="GO" id="GO:0003677">
    <property type="term" value="F:DNA binding"/>
    <property type="evidence" value="ECO:0007669"/>
    <property type="project" value="UniProtKB-KW"/>
</dbReference>
<organism evidence="4 5">
    <name type="scientific">Streptomyces albireticuli</name>
    <dbReference type="NCBI Taxonomy" id="1940"/>
    <lineage>
        <taxon>Bacteria</taxon>
        <taxon>Bacillati</taxon>
        <taxon>Actinomycetota</taxon>
        <taxon>Actinomycetes</taxon>
        <taxon>Kitasatosporales</taxon>
        <taxon>Streptomycetaceae</taxon>
        <taxon>Streptomyces</taxon>
    </lineage>
</organism>
<dbReference type="CDD" id="cd00397">
    <property type="entry name" value="DNA_BRE_C"/>
    <property type="match status" value="1"/>
</dbReference>